<keyword evidence="1" id="KW-0812">Transmembrane</keyword>
<evidence type="ECO:0000313" key="3">
    <source>
        <dbReference type="Proteomes" id="UP000700596"/>
    </source>
</evidence>
<reference evidence="2" key="1">
    <citation type="journal article" date="2021" name="Nat. Commun.">
        <title>Genetic determinants of endophytism in the Arabidopsis root mycobiome.</title>
        <authorList>
            <person name="Mesny F."/>
            <person name="Miyauchi S."/>
            <person name="Thiergart T."/>
            <person name="Pickel B."/>
            <person name="Atanasova L."/>
            <person name="Karlsson M."/>
            <person name="Huettel B."/>
            <person name="Barry K.W."/>
            <person name="Haridas S."/>
            <person name="Chen C."/>
            <person name="Bauer D."/>
            <person name="Andreopoulos W."/>
            <person name="Pangilinan J."/>
            <person name="LaButti K."/>
            <person name="Riley R."/>
            <person name="Lipzen A."/>
            <person name="Clum A."/>
            <person name="Drula E."/>
            <person name="Henrissat B."/>
            <person name="Kohler A."/>
            <person name="Grigoriev I.V."/>
            <person name="Martin F.M."/>
            <person name="Hacquard S."/>
        </authorList>
    </citation>
    <scope>NUCLEOTIDE SEQUENCE</scope>
    <source>
        <strain evidence="2">MPI-CAGE-CH-0243</strain>
    </source>
</reference>
<comment type="caution">
    <text evidence="2">The sequence shown here is derived from an EMBL/GenBank/DDBJ whole genome shotgun (WGS) entry which is preliminary data.</text>
</comment>
<dbReference type="InterPro" id="IPR008952">
    <property type="entry name" value="Tetraspanin_EC2_sf"/>
</dbReference>
<gene>
    <name evidence="2" type="ORF">B0J11DRAFT_494790</name>
</gene>
<feature type="transmembrane region" description="Helical" evidence="1">
    <location>
        <begin position="7"/>
        <end position="29"/>
    </location>
</feature>
<accession>A0A9P9DDD6</accession>
<dbReference type="SUPFAM" id="SSF48652">
    <property type="entry name" value="Tetraspanin"/>
    <property type="match status" value="1"/>
</dbReference>
<feature type="transmembrane region" description="Helical" evidence="1">
    <location>
        <begin position="82"/>
        <end position="103"/>
    </location>
</feature>
<feature type="transmembrane region" description="Helical" evidence="1">
    <location>
        <begin position="41"/>
        <end position="61"/>
    </location>
</feature>
<keyword evidence="3" id="KW-1185">Reference proteome</keyword>
<evidence type="ECO:0000256" key="1">
    <source>
        <dbReference type="SAM" id="Phobius"/>
    </source>
</evidence>
<dbReference type="AlphaFoldDB" id="A0A9P9DDD6"/>
<proteinExistence type="predicted"/>
<dbReference type="EMBL" id="JAGMWT010000014">
    <property type="protein sequence ID" value="KAH7117099.1"/>
    <property type="molecule type" value="Genomic_DNA"/>
</dbReference>
<keyword evidence="1" id="KW-1133">Transmembrane helix</keyword>
<dbReference type="OrthoDB" id="71600at2759"/>
<protein>
    <recommendedName>
        <fullName evidence="4">Tetraspanin Tsp3</fullName>
    </recommendedName>
</protein>
<feature type="transmembrane region" description="Helical" evidence="1">
    <location>
        <begin position="185"/>
        <end position="206"/>
    </location>
</feature>
<keyword evidence="1" id="KW-0472">Membrane</keyword>
<dbReference type="Proteomes" id="UP000700596">
    <property type="component" value="Unassembled WGS sequence"/>
</dbReference>
<sequence length="305" mass="34091">MAYTRRQVVTIISFVYLILVTVLSGYASSVAKQLHLPIPDILSGLTSALPIVAGLLLEAGYDLNRAREQRQGNPNGSTPRPLLVVIANTIIFIYSTAVITLLGTHAAPSSGLNCGLEERWKTLFTHKRKDAISTIQQSLKCCGFINTHDRAWPFPDKSHDIHACETAFGFKTGCLIPWKAEEQRISGIFMAVVGLVFVWQIAIISTPTRRETWLHRVLPDRISRLIADEEQGDNRPRRAIDYLPTSDRYRDNMAEAEEVDDSDDEAVTRRAIENSANNVGNILTGSIRTEERHITSHENAWARSD</sequence>
<dbReference type="GO" id="GO:0016020">
    <property type="term" value="C:membrane"/>
    <property type="evidence" value="ECO:0007669"/>
    <property type="project" value="InterPro"/>
</dbReference>
<organism evidence="2 3">
    <name type="scientific">Dendryphion nanum</name>
    <dbReference type="NCBI Taxonomy" id="256645"/>
    <lineage>
        <taxon>Eukaryota</taxon>
        <taxon>Fungi</taxon>
        <taxon>Dikarya</taxon>
        <taxon>Ascomycota</taxon>
        <taxon>Pezizomycotina</taxon>
        <taxon>Dothideomycetes</taxon>
        <taxon>Pleosporomycetidae</taxon>
        <taxon>Pleosporales</taxon>
        <taxon>Torulaceae</taxon>
        <taxon>Dendryphion</taxon>
    </lineage>
</organism>
<evidence type="ECO:0000313" key="2">
    <source>
        <dbReference type="EMBL" id="KAH7117099.1"/>
    </source>
</evidence>
<evidence type="ECO:0008006" key="4">
    <source>
        <dbReference type="Google" id="ProtNLM"/>
    </source>
</evidence>
<name>A0A9P9DDD6_9PLEO</name>